<accession>A0A7J6M6X1</accession>
<dbReference type="Gene3D" id="2.60.120.650">
    <property type="entry name" value="Cupin"/>
    <property type="match status" value="1"/>
</dbReference>
<feature type="transmembrane region" description="Helical" evidence="1">
    <location>
        <begin position="271"/>
        <end position="296"/>
    </location>
</feature>
<evidence type="ECO:0000313" key="4">
    <source>
        <dbReference type="Proteomes" id="UP000591131"/>
    </source>
</evidence>
<dbReference type="Pfam" id="PF02373">
    <property type="entry name" value="JmjC"/>
    <property type="match status" value="1"/>
</dbReference>
<dbReference type="GO" id="GO:0005634">
    <property type="term" value="C:nucleus"/>
    <property type="evidence" value="ECO:0007669"/>
    <property type="project" value="TreeGrafter"/>
</dbReference>
<dbReference type="AlphaFoldDB" id="A0A7J6M6X1"/>
<evidence type="ECO:0000256" key="1">
    <source>
        <dbReference type="SAM" id="Phobius"/>
    </source>
</evidence>
<dbReference type="OrthoDB" id="439989at2759"/>
<evidence type="ECO:0000313" key="3">
    <source>
        <dbReference type="EMBL" id="KAF4667267.1"/>
    </source>
</evidence>
<dbReference type="GO" id="GO:0005737">
    <property type="term" value="C:cytoplasm"/>
    <property type="evidence" value="ECO:0007669"/>
    <property type="project" value="TreeGrafter"/>
</dbReference>
<reference evidence="3 4" key="1">
    <citation type="submission" date="2020-04" db="EMBL/GenBank/DDBJ databases">
        <title>Perkinsus chesapeaki whole genome sequence.</title>
        <authorList>
            <person name="Bogema D.R."/>
        </authorList>
    </citation>
    <scope>NUCLEOTIDE SEQUENCE [LARGE SCALE GENOMIC DNA]</scope>
    <source>
        <strain evidence="3">ATCC PRA-425</strain>
    </source>
</reference>
<organism evidence="3 4">
    <name type="scientific">Perkinsus chesapeaki</name>
    <name type="common">Clam parasite</name>
    <name type="synonym">Perkinsus andrewsi</name>
    <dbReference type="NCBI Taxonomy" id="330153"/>
    <lineage>
        <taxon>Eukaryota</taxon>
        <taxon>Sar</taxon>
        <taxon>Alveolata</taxon>
        <taxon>Perkinsozoa</taxon>
        <taxon>Perkinsea</taxon>
        <taxon>Perkinsida</taxon>
        <taxon>Perkinsidae</taxon>
        <taxon>Perkinsus</taxon>
    </lineage>
</organism>
<protein>
    <recommendedName>
        <fullName evidence="2">JmjC domain-containing protein</fullName>
    </recommendedName>
</protein>
<comment type="caution">
    <text evidence="3">The sequence shown here is derived from an EMBL/GenBank/DDBJ whole genome shotgun (WGS) entry which is preliminary data.</text>
</comment>
<dbReference type="GO" id="GO:0016706">
    <property type="term" value="F:2-oxoglutarate-dependent dioxygenase activity"/>
    <property type="evidence" value="ECO:0007669"/>
    <property type="project" value="TreeGrafter"/>
</dbReference>
<feature type="non-terminal residue" evidence="3">
    <location>
        <position position="328"/>
    </location>
</feature>
<dbReference type="InterPro" id="IPR050910">
    <property type="entry name" value="JMJD6_ArgDemeth/LysHydrox"/>
</dbReference>
<evidence type="ECO:0000259" key="2">
    <source>
        <dbReference type="PROSITE" id="PS51184"/>
    </source>
</evidence>
<dbReference type="EMBL" id="JAAPAO010000215">
    <property type="protein sequence ID" value="KAF4667267.1"/>
    <property type="molecule type" value="Genomic_DNA"/>
</dbReference>
<name>A0A7J6M6X1_PERCH</name>
<gene>
    <name evidence="3" type="ORF">FOL47_003669</name>
</gene>
<dbReference type="SMART" id="SM00558">
    <property type="entry name" value="JmjC"/>
    <property type="match status" value="1"/>
</dbReference>
<dbReference type="Proteomes" id="UP000591131">
    <property type="component" value="Unassembled WGS sequence"/>
</dbReference>
<keyword evidence="1" id="KW-0472">Membrane</keyword>
<feature type="domain" description="JmjC" evidence="2">
    <location>
        <begin position="1"/>
        <end position="127"/>
    </location>
</feature>
<keyword evidence="1" id="KW-0812">Transmembrane</keyword>
<dbReference type="PANTHER" id="PTHR12480:SF6">
    <property type="entry name" value="2-OXOGLUTARATE AND IRON-DEPENDENT OXYGENASE JMJD4"/>
    <property type="match status" value="1"/>
</dbReference>
<dbReference type="PANTHER" id="PTHR12480">
    <property type="entry name" value="ARGININE DEMETHYLASE AND LYSYL-HYDROXYLASE JMJD"/>
    <property type="match status" value="1"/>
</dbReference>
<dbReference type="SUPFAM" id="SSF51197">
    <property type="entry name" value="Clavaminate synthase-like"/>
    <property type="match status" value="1"/>
</dbReference>
<dbReference type="PROSITE" id="PS51184">
    <property type="entry name" value="JMJC"/>
    <property type="match status" value="1"/>
</dbReference>
<dbReference type="GO" id="GO:0045905">
    <property type="term" value="P:positive regulation of translational termination"/>
    <property type="evidence" value="ECO:0007669"/>
    <property type="project" value="TreeGrafter"/>
</dbReference>
<dbReference type="InterPro" id="IPR003347">
    <property type="entry name" value="JmjC_dom"/>
</dbReference>
<proteinExistence type="predicted"/>
<sequence>MPYKCPAQFSDDWLNPYWHSIGDKGGKDYRFMYWGSKGSTTPNHFDVMMSHSWTYNVCGRKLWYFGAREGDKELHLEFEQGPGEFVFVPSGWSHSVVNLDEDTISVNHNWFCGPNIDRVYGAFQTDVKEVLRNLDGFGVVREPDPQWYDEHVQLILKGNDSMDIPMLADCILMGVEKLQDEASDSSDWIPYSISQARGVLVDILSKYRSVLKDDVIEEIEALVKGDVTANQSSYFDGCFMMSQLFVCCMSPCVKLSPCTYLLLGLCYGVVLPYWVIVLISVGGFWLVLGVAFKFVFSVRDDRVRRRIGDMDDKRNEDLGVTRDLTNVK</sequence>
<dbReference type="GO" id="GO:0043565">
    <property type="term" value="F:sequence-specific DNA binding"/>
    <property type="evidence" value="ECO:0007669"/>
    <property type="project" value="TreeGrafter"/>
</dbReference>
<keyword evidence="1" id="KW-1133">Transmembrane helix</keyword>
<keyword evidence="4" id="KW-1185">Reference proteome</keyword>